<dbReference type="HAMAP" id="MF_00338">
    <property type="entry name" value="UPF0145"/>
    <property type="match status" value="1"/>
</dbReference>
<dbReference type="PANTHER" id="PTHR34068">
    <property type="entry name" value="UPF0145 PROTEIN YBJQ"/>
    <property type="match status" value="1"/>
</dbReference>
<comment type="caution">
    <text evidence="3">The sequence shown here is derived from an EMBL/GenBank/DDBJ whole genome shotgun (WGS) entry which is preliminary data.</text>
</comment>
<dbReference type="RefSeq" id="WP_106459243.1">
    <property type="nucleotide sequence ID" value="NZ_PXOH01000046.1"/>
</dbReference>
<evidence type="ECO:0000313" key="4">
    <source>
        <dbReference type="Proteomes" id="UP000239001"/>
    </source>
</evidence>
<dbReference type="Proteomes" id="UP000239001">
    <property type="component" value="Unassembled WGS sequence"/>
</dbReference>
<dbReference type="InterPro" id="IPR002765">
    <property type="entry name" value="UPF0145_YbjQ-like"/>
</dbReference>
<dbReference type="InterPro" id="IPR035439">
    <property type="entry name" value="UPF0145_dom_sf"/>
</dbReference>
<dbReference type="SUPFAM" id="SSF117782">
    <property type="entry name" value="YbjQ-like"/>
    <property type="match status" value="1"/>
</dbReference>
<comment type="similarity">
    <text evidence="1 2">Belongs to the UPF0145 family.</text>
</comment>
<dbReference type="AlphaFoldDB" id="A0A2T1LRH6"/>
<keyword evidence="4" id="KW-1185">Reference proteome</keyword>
<organism evidence="3 4">
    <name type="scientific">Aphanothece hegewaldii CCALA 016</name>
    <dbReference type="NCBI Taxonomy" id="2107694"/>
    <lineage>
        <taxon>Bacteria</taxon>
        <taxon>Bacillati</taxon>
        <taxon>Cyanobacteriota</taxon>
        <taxon>Cyanophyceae</taxon>
        <taxon>Oscillatoriophycideae</taxon>
        <taxon>Chroococcales</taxon>
        <taxon>Aphanothecaceae</taxon>
        <taxon>Aphanothece</taxon>
    </lineage>
</organism>
<dbReference type="OrthoDB" id="9796448at2"/>
<dbReference type="EMBL" id="PXOH01000046">
    <property type="protein sequence ID" value="PSF31304.1"/>
    <property type="molecule type" value="Genomic_DNA"/>
</dbReference>
<sequence>MIVTTSPSIEGKKIIQYCGLVNGEAILGANIFKDFFAGIRDIVGGRSGGYEQSLRQARETAIREMIDAAQRLGANAIISVDIDYESIGISNGGNMLMVAASGTAVKFVDL</sequence>
<evidence type="ECO:0000313" key="3">
    <source>
        <dbReference type="EMBL" id="PSF31304.1"/>
    </source>
</evidence>
<protein>
    <recommendedName>
        <fullName evidence="2">UPF0145 protein C7H19_22975</fullName>
    </recommendedName>
</protein>
<reference evidence="3 4" key="1">
    <citation type="submission" date="2018-03" db="EMBL/GenBank/DDBJ databases">
        <title>The ancient ancestry and fast evolution of plastids.</title>
        <authorList>
            <person name="Moore K.R."/>
            <person name="Magnabosco C."/>
            <person name="Momper L."/>
            <person name="Gold D.A."/>
            <person name="Bosak T."/>
            <person name="Fournier G.P."/>
        </authorList>
    </citation>
    <scope>NUCLEOTIDE SEQUENCE [LARGE SCALE GENOMIC DNA]</scope>
    <source>
        <strain evidence="3 4">CCALA 016</strain>
    </source>
</reference>
<gene>
    <name evidence="3" type="ORF">C7H19_22975</name>
</gene>
<reference evidence="3 4" key="2">
    <citation type="submission" date="2018-03" db="EMBL/GenBank/DDBJ databases">
        <authorList>
            <person name="Keele B.F."/>
        </authorList>
    </citation>
    <scope>NUCLEOTIDE SEQUENCE [LARGE SCALE GENOMIC DNA]</scope>
    <source>
        <strain evidence="3 4">CCALA 016</strain>
    </source>
</reference>
<dbReference type="PANTHER" id="PTHR34068:SF1">
    <property type="entry name" value="UPF0145 PROTEIN YBJQ"/>
    <property type="match status" value="1"/>
</dbReference>
<dbReference type="Gene3D" id="3.30.110.70">
    <property type="entry name" value="Hypothetical protein apc22750. Chain B"/>
    <property type="match status" value="1"/>
</dbReference>
<proteinExistence type="inferred from homology"/>
<name>A0A2T1LRH6_9CHRO</name>
<dbReference type="Pfam" id="PF01906">
    <property type="entry name" value="YbjQ_1"/>
    <property type="match status" value="1"/>
</dbReference>
<evidence type="ECO:0000256" key="2">
    <source>
        <dbReference type="HAMAP-Rule" id="MF_00338"/>
    </source>
</evidence>
<evidence type="ECO:0000256" key="1">
    <source>
        <dbReference type="ARBA" id="ARBA00010751"/>
    </source>
</evidence>
<accession>A0A2T1LRH6</accession>